<feature type="domain" description="PDZ" evidence="5">
    <location>
        <begin position="162"/>
        <end position="232"/>
    </location>
</feature>
<dbReference type="PANTHER" id="PTHR23116:SF29">
    <property type="entry name" value="PDZ DOMAIN-CONTAINING PROTEIN 7"/>
    <property type="match status" value="1"/>
</dbReference>
<dbReference type="Gene3D" id="2.30.42.10">
    <property type="match status" value="3"/>
</dbReference>
<feature type="domain" description="PDZ" evidence="5">
    <location>
        <begin position="291"/>
        <end position="362"/>
    </location>
</feature>
<dbReference type="Proteomes" id="UP001208570">
    <property type="component" value="Unassembled WGS sequence"/>
</dbReference>
<dbReference type="SUPFAM" id="SSF50156">
    <property type="entry name" value="PDZ domain-like"/>
    <property type="match status" value="3"/>
</dbReference>
<evidence type="ECO:0000313" key="7">
    <source>
        <dbReference type="Proteomes" id="UP001208570"/>
    </source>
</evidence>
<feature type="compositionally biased region" description="Polar residues" evidence="4">
    <location>
        <begin position="710"/>
        <end position="723"/>
    </location>
</feature>
<dbReference type="PROSITE" id="PS50106">
    <property type="entry name" value="PDZ"/>
    <property type="match status" value="3"/>
</dbReference>
<protein>
    <recommendedName>
        <fullName evidence="5">PDZ domain-containing protein</fullName>
    </recommendedName>
</protein>
<feature type="region of interest" description="Disordered" evidence="4">
    <location>
        <begin position="869"/>
        <end position="895"/>
    </location>
</feature>
<accession>A0AAD9IW85</accession>
<feature type="compositionally biased region" description="Polar residues" evidence="4">
    <location>
        <begin position="869"/>
        <end position="886"/>
    </location>
</feature>
<dbReference type="PANTHER" id="PTHR23116">
    <property type="entry name" value="PDZ DOMAIN CONTAINING WHIRLIN AND HARMONIN-RELATED"/>
    <property type="match status" value="1"/>
</dbReference>
<dbReference type="Gene3D" id="1.20.1160.20">
    <property type="match status" value="2"/>
</dbReference>
<evidence type="ECO:0000313" key="6">
    <source>
        <dbReference type="EMBL" id="KAK2141814.1"/>
    </source>
</evidence>
<organism evidence="6 7">
    <name type="scientific">Paralvinella palmiformis</name>
    <dbReference type="NCBI Taxonomy" id="53620"/>
    <lineage>
        <taxon>Eukaryota</taxon>
        <taxon>Metazoa</taxon>
        <taxon>Spiralia</taxon>
        <taxon>Lophotrochozoa</taxon>
        <taxon>Annelida</taxon>
        <taxon>Polychaeta</taxon>
        <taxon>Sedentaria</taxon>
        <taxon>Canalipalpata</taxon>
        <taxon>Terebellida</taxon>
        <taxon>Terebelliformia</taxon>
        <taxon>Alvinellidae</taxon>
        <taxon>Paralvinella</taxon>
    </lineage>
</organism>
<dbReference type="SMART" id="SM00228">
    <property type="entry name" value="PDZ"/>
    <property type="match status" value="3"/>
</dbReference>
<feature type="region of interest" description="Disordered" evidence="4">
    <location>
        <begin position="1164"/>
        <end position="1186"/>
    </location>
</feature>
<feature type="domain" description="PDZ" evidence="5">
    <location>
        <begin position="1195"/>
        <end position="1267"/>
    </location>
</feature>
<keyword evidence="7" id="KW-1185">Reference proteome</keyword>
<dbReference type="GO" id="GO:0005886">
    <property type="term" value="C:plasma membrane"/>
    <property type="evidence" value="ECO:0007669"/>
    <property type="project" value="TreeGrafter"/>
</dbReference>
<keyword evidence="3" id="KW-0966">Cell projection</keyword>
<dbReference type="GO" id="GO:0002142">
    <property type="term" value="C:stereocilia ankle link complex"/>
    <property type="evidence" value="ECO:0007669"/>
    <property type="project" value="TreeGrafter"/>
</dbReference>
<feature type="region of interest" description="Disordered" evidence="4">
    <location>
        <begin position="424"/>
        <end position="506"/>
    </location>
</feature>
<feature type="compositionally biased region" description="Pro residues" evidence="4">
    <location>
        <begin position="1086"/>
        <end position="1101"/>
    </location>
</feature>
<feature type="compositionally biased region" description="Low complexity" evidence="4">
    <location>
        <begin position="1032"/>
        <end position="1045"/>
    </location>
</feature>
<feature type="compositionally biased region" description="Basic and acidic residues" evidence="4">
    <location>
        <begin position="476"/>
        <end position="490"/>
    </location>
</feature>
<dbReference type="InterPro" id="IPR036034">
    <property type="entry name" value="PDZ_sf"/>
</dbReference>
<feature type="compositionally biased region" description="Polar residues" evidence="4">
    <location>
        <begin position="1063"/>
        <end position="1083"/>
    </location>
</feature>
<name>A0AAD9IW85_9ANNE</name>
<dbReference type="InterPro" id="IPR051844">
    <property type="entry name" value="USH2_Complex_Protein"/>
</dbReference>
<proteinExistence type="predicted"/>
<feature type="compositionally biased region" description="Basic and acidic residues" evidence="4">
    <location>
        <begin position="745"/>
        <end position="768"/>
    </location>
</feature>
<comment type="caution">
    <text evidence="6">The sequence shown here is derived from an EMBL/GenBank/DDBJ whole genome shotgun (WGS) entry which is preliminary data.</text>
</comment>
<dbReference type="Pfam" id="PF21219">
    <property type="entry name" value="USH1C_N"/>
    <property type="match status" value="1"/>
</dbReference>
<dbReference type="InterPro" id="IPR030237">
    <property type="entry name" value="Harmonin_N"/>
</dbReference>
<evidence type="ECO:0000256" key="2">
    <source>
        <dbReference type="ARBA" id="ARBA00022737"/>
    </source>
</evidence>
<gene>
    <name evidence="6" type="ORF">LSH36_1036g00017</name>
</gene>
<dbReference type="GO" id="GO:0005929">
    <property type="term" value="C:cilium"/>
    <property type="evidence" value="ECO:0007669"/>
    <property type="project" value="TreeGrafter"/>
</dbReference>
<evidence type="ECO:0000256" key="3">
    <source>
        <dbReference type="ARBA" id="ARBA00023273"/>
    </source>
</evidence>
<dbReference type="InterPro" id="IPR001478">
    <property type="entry name" value="PDZ"/>
</dbReference>
<evidence type="ECO:0000259" key="5">
    <source>
        <dbReference type="PROSITE" id="PS50106"/>
    </source>
</evidence>
<dbReference type="EMBL" id="JAODUP010001036">
    <property type="protein sequence ID" value="KAK2141814.1"/>
    <property type="molecule type" value="Genomic_DNA"/>
</dbReference>
<dbReference type="Pfam" id="PF00595">
    <property type="entry name" value="PDZ"/>
    <property type="match status" value="3"/>
</dbReference>
<feature type="region of interest" description="Disordered" evidence="4">
    <location>
        <begin position="709"/>
        <end position="777"/>
    </location>
</feature>
<dbReference type="FunFam" id="2.30.42.10:FF:000087">
    <property type="entry name" value="Whirlin a"/>
    <property type="match status" value="1"/>
</dbReference>
<dbReference type="GO" id="GO:0032426">
    <property type="term" value="C:stereocilium tip"/>
    <property type="evidence" value="ECO:0007669"/>
    <property type="project" value="TreeGrafter"/>
</dbReference>
<keyword evidence="2" id="KW-0677">Repeat</keyword>
<feature type="region of interest" description="Disordered" evidence="4">
    <location>
        <begin position="1019"/>
        <end position="1107"/>
    </location>
</feature>
<evidence type="ECO:0000256" key="1">
    <source>
        <dbReference type="ARBA" id="ARBA00004316"/>
    </source>
</evidence>
<sequence length="1286" mass="143709">MEIVGVPRPTMRGQASMLGHNSDDLDQRRRQLLKGFSQKMKLLLTESDQDYLLAALKEYQMYNQIDKLIHCLRAVLDTPTKLDLLREIRHFISPTHLARYDALVPYHKMAHPWMLSGVATMPRPRRQRIHILTTPQQTPKLKPRMISGFTEVLANEHAPLKIISLVKDESELLGFSIRGGSEHGLGIFVSEVEPGTPAEDAGLVAGDNIIEVNNISFDNIASSSAVKVLTGSQRLKIIVRRINKIPDFRSAKEKISWFDVQQNRLIEGKFEDHGMFHSPPGVDNVNIPDRFLKLVSLRGGHQFLGFNIRGGSEYGLGIYVSKVDAGGLAEECGLRVGDLIVEVNGHSFLKVTHTKAVDAVRSQKQLALTVRDVGKYPTFKEIFAEYQWLDTLTGIISKTRSTGHINSVPVMTTSHHQATHQLTEFPRESHVQSYAQTDNESDEELDIPVSHQPDNGLGTDCEMDVPTNLLPQSSDIELRRRSYEDLEKSPRKNSPGRPKNKMSERPTLAVKAMELETRAKYPDLAEQLDKMSAEQRAALYDRACHELDDNETKPRSLKDIFFGSKSGMNEVKSSTQGARPSQNRIRKPLTGLNFMTKNHNDESDKASCFESGLSSQLMNARQRSNNVLVEESAHRRLNNKDEISAVLRHVKTYEKEKSLNQLLNPLLAILDTHEKLQLLRDIRSVIQASDLPDYDHTVVSQEQLRLRQQAIKQSPRRQTSPSKQGRWKESSVPMTSPGHRPIYKSTREEEYKKDIEAQQRQQKEEEKRKFARTRAGLDASRSSLNRQCEDVQEPEVWDAKLGCNSAQSFQAHEAGLTLEDTRIGQGHHSERDHNLKSQPFTGPFLEDLDSHQYYDIGEVNKARLLNESIPGSQSHAGGPATKSSPSAGPAVSLPAETSPVYATVKKQERKSSNPLPDMSYIESNRLYGVFENMDLPEADAQLLHHGREPPPSPRFFYADPTLLKAKTGFEYSSMFSECRVMELKNCFLCTFSKTDDFWDSQSETYQEAKKALNFLDALDTEDDDKDSDKNSSPKPLSSSWSSQPDTPRSEVSSLAESRYGSYDVNTSVSGSPKINTKSVSNRSPPRFIPPPPPPDSPPPDDPNQWSSKQQMYVSGIRYTKRQHSYDKETILRTSLGTSSNLDMEECVPPVPSKSNLSVFRIQSGLGSPESPIRAKDGSLNRPQKNSLDADTSVIDLVLRKTHASLGFSISGGSDSKTQPDIRVDQVFPGGAAAAEGSLQAGMLIVSVDGQSLLGVTHRQAVDIIRKTFSNKLSASMALKVKQPVRG</sequence>
<comment type="subcellular location">
    <subcellularLocation>
        <location evidence="1">Cell projection</location>
    </subcellularLocation>
</comment>
<reference evidence="6" key="1">
    <citation type="journal article" date="2023" name="Mol. Biol. Evol.">
        <title>Third-Generation Sequencing Reveals the Adaptive Role of the Epigenome in Three Deep-Sea Polychaetes.</title>
        <authorList>
            <person name="Perez M."/>
            <person name="Aroh O."/>
            <person name="Sun Y."/>
            <person name="Lan Y."/>
            <person name="Juniper S.K."/>
            <person name="Young C.R."/>
            <person name="Angers B."/>
            <person name="Qian P.Y."/>
        </authorList>
    </citation>
    <scope>NUCLEOTIDE SEQUENCE</scope>
    <source>
        <strain evidence="6">P08H-3</strain>
    </source>
</reference>
<evidence type="ECO:0000256" key="4">
    <source>
        <dbReference type="SAM" id="MobiDB-lite"/>
    </source>
</evidence>